<dbReference type="PROSITE" id="PS50162">
    <property type="entry name" value="RECA_2"/>
    <property type="match status" value="1"/>
</dbReference>
<comment type="subcellular location">
    <subcellularLocation>
        <location evidence="3">Nucleus</location>
    </subcellularLocation>
</comment>
<sequence>MNHNIDLTALPRGKIEELKNIGYHYCSDVEANLQNLRQVLGTDWEDLAKVSKFANALEIFQKEALNGCILSYNKELDKLLENVIRPETVTEFTGHSGSGKSQVCFQLCVSVQLPKWCGGMGGQALYISTNKNFNSQRLKGNVVRGKWKTLRDNFRKEMKKIPAKRSGDGAAQSTVSSWQYFDSLCFLRDQFTVRSNGGNLPNEMADTILNEDTETEVDDYEKSVNESQLPLKNENISATTPGATLTKPSKVRKQQNDKDISTALVRIEETKLKMLQNQQVRTVDEDSNFFDSLLPYVRTLPPRKKMLLRMKMQELVYNFVYGGESNPSQNQYQNSSEVLCSTPQEPMAYHVTELQTVSQEYSNPTSVASYLSNFSDETLH</sequence>
<dbReference type="EMBL" id="CAKOFQ010007494">
    <property type="protein sequence ID" value="CAH2002435.1"/>
    <property type="molecule type" value="Genomic_DNA"/>
</dbReference>
<dbReference type="GO" id="GO:0000150">
    <property type="term" value="F:DNA strand exchange activity"/>
    <property type="evidence" value="ECO:0007669"/>
    <property type="project" value="TreeGrafter"/>
</dbReference>
<dbReference type="Pfam" id="PF08423">
    <property type="entry name" value="Rad51"/>
    <property type="match status" value="1"/>
</dbReference>
<keyword evidence="3" id="KW-0539">Nucleus</keyword>
<gene>
    <name evidence="6" type="ORF">ACAOBT_LOCUS26788</name>
</gene>
<dbReference type="AlphaFoldDB" id="A0A9P0LYQ2"/>
<dbReference type="InterPro" id="IPR013632">
    <property type="entry name" value="Rad51_C"/>
</dbReference>
<reference evidence="6" key="1">
    <citation type="submission" date="2022-03" db="EMBL/GenBank/DDBJ databases">
        <authorList>
            <person name="Sayadi A."/>
        </authorList>
    </citation>
    <scope>NUCLEOTIDE SEQUENCE</scope>
</reference>
<dbReference type="PANTHER" id="PTHR22942:SF66">
    <property type="entry name" value="RE19845P"/>
    <property type="match status" value="1"/>
</dbReference>
<dbReference type="Proteomes" id="UP001152888">
    <property type="component" value="Unassembled WGS sequence"/>
</dbReference>
<dbReference type="GO" id="GO:0006312">
    <property type="term" value="P:mitotic recombination"/>
    <property type="evidence" value="ECO:0007669"/>
    <property type="project" value="TreeGrafter"/>
</dbReference>
<evidence type="ECO:0008006" key="8">
    <source>
        <dbReference type="Google" id="ProtNLM"/>
    </source>
</evidence>
<dbReference type="GO" id="GO:0003690">
    <property type="term" value="F:double-stranded DNA binding"/>
    <property type="evidence" value="ECO:0007669"/>
    <property type="project" value="TreeGrafter"/>
</dbReference>
<dbReference type="Pfam" id="PF10545">
    <property type="entry name" value="MADF_DNA_bdg"/>
    <property type="match status" value="1"/>
</dbReference>
<evidence type="ECO:0000313" key="6">
    <source>
        <dbReference type="EMBL" id="CAH2002435.1"/>
    </source>
</evidence>
<evidence type="ECO:0000256" key="2">
    <source>
        <dbReference type="ARBA" id="ARBA00022840"/>
    </source>
</evidence>
<evidence type="ECO:0000259" key="4">
    <source>
        <dbReference type="PROSITE" id="PS50162"/>
    </source>
</evidence>
<evidence type="ECO:0000259" key="5">
    <source>
        <dbReference type="PROSITE" id="PS51031"/>
    </source>
</evidence>
<dbReference type="GO" id="GO:0140664">
    <property type="term" value="F:ATP-dependent DNA damage sensor activity"/>
    <property type="evidence" value="ECO:0007669"/>
    <property type="project" value="InterPro"/>
</dbReference>
<dbReference type="InterPro" id="IPR027417">
    <property type="entry name" value="P-loop_NTPase"/>
</dbReference>
<dbReference type="InterPro" id="IPR020588">
    <property type="entry name" value="RecA_ATP-bd"/>
</dbReference>
<dbReference type="GO" id="GO:0003697">
    <property type="term" value="F:single-stranded DNA binding"/>
    <property type="evidence" value="ECO:0007669"/>
    <property type="project" value="TreeGrafter"/>
</dbReference>
<proteinExistence type="predicted"/>
<dbReference type="SUPFAM" id="SSF52540">
    <property type="entry name" value="P-loop containing nucleoside triphosphate hydrolases"/>
    <property type="match status" value="1"/>
</dbReference>
<keyword evidence="2" id="KW-0067">ATP-binding</keyword>
<organism evidence="6 7">
    <name type="scientific">Acanthoscelides obtectus</name>
    <name type="common">Bean weevil</name>
    <name type="synonym">Bruchus obtectus</name>
    <dbReference type="NCBI Taxonomy" id="200917"/>
    <lineage>
        <taxon>Eukaryota</taxon>
        <taxon>Metazoa</taxon>
        <taxon>Ecdysozoa</taxon>
        <taxon>Arthropoda</taxon>
        <taxon>Hexapoda</taxon>
        <taxon>Insecta</taxon>
        <taxon>Pterygota</taxon>
        <taxon>Neoptera</taxon>
        <taxon>Endopterygota</taxon>
        <taxon>Coleoptera</taxon>
        <taxon>Polyphaga</taxon>
        <taxon>Cucujiformia</taxon>
        <taxon>Chrysomeloidea</taxon>
        <taxon>Chrysomelidae</taxon>
        <taxon>Bruchinae</taxon>
        <taxon>Bruchini</taxon>
        <taxon>Acanthoscelides</taxon>
    </lineage>
</organism>
<dbReference type="OrthoDB" id="5957327at2759"/>
<dbReference type="Pfam" id="PF02944">
    <property type="entry name" value="BESS"/>
    <property type="match status" value="1"/>
</dbReference>
<dbReference type="InterPro" id="IPR004210">
    <property type="entry name" value="BESS_motif"/>
</dbReference>
<accession>A0A9P0LYQ2</accession>
<dbReference type="GO" id="GO:0005524">
    <property type="term" value="F:ATP binding"/>
    <property type="evidence" value="ECO:0007669"/>
    <property type="project" value="UniProtKB-KW"/>
</dbReference>
<comment type="caution">
    <text evidence="6">The sequence shown here is derived from an EMBL/GenBank/DDBJ whole genome shotgun (WGS) entry which is preliminary data.</text>
</comment>
<feature type="domain" description="RecA family profile 1" evidence="4">
    <location>
        <begin position="65"/>
        <end position="129"/>
    </location>
</feature>
<dbReference type="PROSITE" id="PS51031">
    <property type="entry name" value="BESS"/>
    <property type="match status" value="1"/>
</dbReference>
<keyword evidence="1" id="KW-0547">Nucleotide-binding</keyword>
<dbReference type="PANTHER" id="PTHR22942">
    <property type="entry name" value="RECA/RAD51/RADA DNA STRAND-PAIRING FAMILY MEMBER"/>
    <property type="match status" value="1"/>
</dbReference>
<dbReference type="GO" id="GO:0042148">
    <property type="term" value="P:DNA strand invasion"/>
    <property type="evidence" value="ECO:0007669"/>
    <property type="project" value="TreeGrafter"/>
</dbReference>
<evidence type="ECO:0000256" key="3">
    <source>
        <dbReference type="PROSITE-ProRule" id="PRU00371"/>
    </source>
</evidence>
<keyword evidence="7" id="KW-1185">Reference proteome</keyword>
<dbReference type="InterPro" id="IPR006578">
    <property type="entry name" value="MADF-dom"/>
</dbReference>
<protein>
    <recommendedName>
        <fullName evidence="8">BESS domain-containing protein</fullName>
    </recommendedName>
</protein>
<dbReference type="GO" id="GO:0005634">
    <property type="term" value="C:nucleus"/>
    <property type="evidence" value="ECO:0007669"/>
    <property type="project" value="UniProtKB-SubCell"/>
</dbReference>
<dbReference type="GO" id="GO:0000730">
    <property type="term" value="P:DNA recombinase assembly"/>
    <property type="evidence" value="ECO:0007669"/>
    <property type="project" value="TreeGrafter"/>
</dbReference>
<evidence type="ECO:0000313" key="7">
    <source>
        <dbReference type="Proteomes" id="UP001152888"/>
    </source>
</evidence>
<evidence type="ECO:0000256" key="1">
    <source>
        <dbReference type="ARBA" id="ARBA00022741"/>
    </source>
</evidence>
<dbReference type="Gene3D" id="3.40.50.300">
    <property type="entry name" value="P-loop containing nucleotide triphosphate hydrolases"/>
    <property type="match status" value="1"/>
</dbReference>
<name>A0A9P0LYQ2_ACAOB</name>
<feature type="domain" description="BESS" evidence="5">
    <location>
        <begin position="283"/>
        <end position="322"/>
    </location>
</feature>